<proteinExistence type="predicted"/>
<evidence type="ECO:0000256" key="7">
    <source>
        <dbReference type="SAM" id="MobiDB-lite"/>
    </source>
</evidence>
<dbReference type="SUPFAM" id="SSF56672">
    <property type="entry name" value="DNA/RNA polymerases"/>
    <property type="match status" value="1"/>
</dbReference>
<accession>A0A2N9IUE2</accession>
<dbReference type="GO" id="GO:0015074">
    <property type="term" value="P:DNA integration"/>
    <property type="evidence" value="ECO:0007669"/>
    <property type="project" value="InterPro"/>
</dbReference>
<dbReference type="Gene3D" id="3.10.10.10">
    <property type="entry name" value="HIV Type 1 Reverse Transcriptase, subunit A, domain 1"/>
    <property type="match status" value="2"/>
</dbReference>
<dbReference type="Pfam" id="PF17917">
    <property type="entry name" value="RT_RNaseH"/>
    <property type="match status" value="1"/>
</dbReference>
<sequence length="1637" mass="187937">MRSRKGHSHTNTTPPPPTPTRPPTPQKPEGKDSQINSKIDSLEEKIRLMQGLNSFGNTDFSSMSWFPNMMVPPNSRPQNSKGTQPNGTHSLKKISHWKELVDTFLAQYGFNSQIAPDWFDLQRMEKKSSLQLQFFVDLIPVRERIEDAVKTKKIVDMSALLALAEQAAKKTLTKKKEGDVQMIGRSNGRPRQALPTFTMQPIQPRPTPIPAPTQAPAPAPTPQMPTRPAGNQANDNRPARREPRQFTPLPMPLTQLYPILIEKSLISPVVPRPYNSPQRRDFDQNLTCDFHFREMGHAVENCQQLRHRVQDLINHGILKFEGLPNITTNPLPNHPEGNVNMIEIEEVDDRFDLAGDQVSWKRLFHTLKEQERITPLEAPPGPSTGDVCEYHSEARGHSLECCEEFRNKIANLAKKGLIKEEEIPSKGSCQQYDPSSDLENEEEMDLDDGATRKYLRRGDEEDEEDPKVPRGFETPEFEIFYENGDPESHLEKYCEKMALHVENELLMISVFPESLSRHIAAWFYQLRDLTGWGDLAKTFLEQYRFNTKSILEYLGLKEDEEPYVIPDLGVNDVIMEIEEKSEMSSLPALIEEEEEKQAKTPPTNITIAANEEEELTDPNNDTTTAEEVWTNPAVEELSINAITTEGKSTTFPIRHCQQGEEAKMWTSVPLLQRISSSNEITRKTSNDPRDSEIDNKADCSLDNINNSNKEVELPNNILEALERQDEGSKPNIEELEIINLAEEGEEPKEVKIRTCSTIEQKEALIALLREFHEIFTWSYQDMSGLDTDIVVHKIPLKPECKPVKQALRRMKPEVILKFKEEVEKQLKTGFLSTVTYSDWVANIVPVPKKDGKVRMYNQIKMAEEDKSKTAFITHWGTFVYDIIPFSLKNAGATYQRAMVTLFHDMIHHEIEVYVDDMITKSRTKQDHLTDLRKLFQRLKKYKLRLNPNKCAFGVTSGKLLGFIVSGRGIEIDPAKVQAIRSMPAPKTEKEIRSFLGRINYVACFIAQLTVQATKERCKDKVDRRLPKSLRQDQGISAQPTYPGSTNFRASPHPISHSLRSIHGLYLGTVRQDWEEGARRSIISARSSRSRKPCYMLVEKTCCALAWASKKLRQYMLYYTTWLVSRMDPIKYIFEKPTLTGEITRWQVLLSEFDILFMVRKAIKGQAIADYLANYPSEQLELMDSEFPDEDVMAVDEGDHCRWKLYFDGAANATGSGISAVLVSPKGQQTPIVVKLGFDCTNNMTEYGACIVSLQVALEFGAHELEDPKLIPYQRHISQLVPKFKYVTFTYTLRAHNHFADALATLASLIKLTEGNDVRPLRIETRDIPAYCLCVEECMNVEAELDNKSWYYDIKRFVQSREYPQQATENERKVHQKNGLPILPEWRDSVQMELTTPPSCDMKIMRAGYYWLTMERDYIRHVQTCHKCQMYQNCKNAPPQYLHTMASPWPFSAWGMDVIGAITPKASNGNEFILVAIDYFTKWVEACSFKNVTQVVVTRFVKNNIICRYGMPEMLITDNASNLNNRMMDQLCQKFKIQHHNSAPYRLKMNGAVEAANKNVKKILSKMMETYKDWHEHLPHALCAYRTSTQLDEAEWAQARYEQLNFIDEKRLTVLCHGQLYQRRIERAYNKKARPRTF</sequence>
<feature type="compositionally biased region" description="Pro residues" evidence="7">
    <location>
        <begin position="203"/>
        <end position="225"/>
    </location>
</feature>
<dbReference type="InterPro" id="IPR001584">
    <property type="entry name" value="Integrase_cat-core"/>
</dbReference>
<evidence type="ECO:0000256" key="6">
    <source>
        <dbReference type="ARBA" id="ARBA00022918"/>
    </source>
</evidence>
<feature type="region of interest" description="Disordered" evidence="7">
    <location>
        <begin position="70"/>
        <end position="89"/>
    </location>
</feature>
<organism evidence="9">
    <name type="scientific">Fagus sylvatica</name>
    <name type="common">Beechnut</name>
    <dbReference type="NCBI Taxonomy" id="28930"/>
    <lineage>
        <taxon>Eukaryota</taxon>
        <taxon>Viridiplantae</taxon>
        <taxon>Streptophyta</taxon>
        <taxon>Embryophyta</taxon>
        <taxon>Tracheophyta</taxon>
        <taxon>Spermatophyta</taxon>
        <taxon>Magnoliopsida</taxon>
        <taxon>eudicotyledons</taxon>
        <taxon>Gunneridae</taxon>
        <taxon>Pentapetalae</taxon>
        <taxon>rosids</taxon>
        <taxon>fabids</taxon>
        <taxon>Fagales</taxon>
        <taxon>Fagaceae</taxon>
        <taxon>Fagus</taxon>
    </lineage>
</organism>
<dbReference type="Pfam" id="PF00078">
    <property type="entry name" value="RVT_1"/>
    <property type="match status" value="1"/>
</dbReference>
<name>A0A2N9IUE2_FAGSY</name>
<dbReference type="GO" id="GO:0016787">
    <property type="term" value="F:hydrolase activity"/>
    <property type="evidence" value="ECO:0007669"/>
    <property type="project" value="UniProtKB-KW"/>
</dbReference>
<dbReference type="InterPro" id="IPR012337">
    <property type="entry name" value="RNaseH-like_sf"/>
</dbReference>
<evidence type="ECO:0000313" key="9">
    <source>
        <dbReference type="EMBL" id="SPD28138.1"/>
    </source>
</evidence>
<protein>
    <recommendedName>
        <fullName evidence="8">Integrase catalytic domain-containing protein</fullName>
    </recommendedName>
</protein>
<dbReference type="GO" id="GO:0004519">
    <property type="term" value="F:endonuclease activity"/>
    <property type="evidence" value="ECO:0007669"/>
    <property type="project" value="UniProtKB-KW"/>
</dbReference>
<evidence type="ECO:0000256" key="1">
    <source>
        <dbReference type="ARBA" id="ARBA00022679"/>
    </source>
</evidence>
<dbReference type="SUPFAM" id="SSF53098">
    <property type="entry name" value="Ribonuclease H-like"/>
    <property type="match status" value="2"/>
</dbReference>
<feature type="compositionally biased region" description="Acidic residues" evidence="7">
    <location>
        <begin position="436"/>
        <end position="448"/>
    </location>
</feature>
<dbReference type="GO" id="GO:0003964">
    <property type="term" value="F:RNA-directed DNA polymerase activity"/>
    <property type="evidence" value="ECO:0007669"/>
    <property type="project" value="UniProtKB-KW"/>
</dbReference>
<dbReference type="InterPro" id="IPR043128">
    <property type="entry name" value="Rev_trsase/Diguanyl_cyclase"/>
</dbReference>
<dbReference type="PROSITE" id="PS50994">
    <property type="entry name" value="INTEGRASE"/>
    <property type="match status" value="1"/>
</dbReference>
<evidence type="ECO:0000259" key="8">
    <source>
        <dbReference type="PROSITE" id="PS50994"/>
    </source>
</evidence>
<dbReference type="Gene3D" id="3.30.420.10">
    <property type="entry name" value="Ribonuclease H-like superfamily/Ribonuclease H"/>
    <property type="match status" value="2"/>
</dbReference>
<dbReference type="Pfam" id="PF00665">
    <property type="entry name" value="rve"/>
    <property type="match status" value="1"/>
</dbReference>
<feature type="compositionally biased region" description="Polar residues" evidence="7">
    <location>
        <begin position="76"/>
        <end position="89"/>
    </location>
</feature>
<dbReference type="InterPro" id="IPR036397">
    <property type="entry name" value="RNaseH_sf"/>
</dbReference>
<dbReference type="Gene3D" id="3.30.70.270">
    <property type="match status" value="2"/>
</dbReference>
<dbReference type="InterPro" id="IPR043502">
    <property type="entry name" value="DNA/RNA_pol_sf"/>
</dbReference>
<feature type="region of interest" description="Disordered" evidence="7">
    <location>
        <begin position="1"/>
        <end position="39"/>
    </location>
</feature>
<dbReference type="PANTHER" id="PTHR48475:SF1">
    <property type="entry name" value="RNASE H TYPE-1 DOMAIN-CONTAINING PROTEIN"/>
    <property type="match status" value="1"/>
</dbReference>
<keyword evidence="6" id="KW-0695">RNA-directed DNA polymerase</keyword>
<dbReference type="GO" id="GO:0003676">
    <property type="term" value="F:nucleic acid binding"/>
    <property type="evidence" value="ECO:0007669"/>
    <property type="project" value="InterPro"/>
</dbReference>
<keyword evidence="4" id="KW-0255">Endonuclease</keyword>
<keyword evidence="5" id="KW-0378">Hydrolase</keyword>
<keyword evidence="2" id="KW-0548">Nucleotidyltransferase</keyword>
<evidence type="ECO:0000256" key="5">
    <source>
        <dbReference type="ARBA" id="ARBA00022801"/>
    </source>
</evidence>
<evidence type="ECO:0000256" key="2">
    <source>
        <dbReference type="ARBA" id="ARBA00022695"/>
    </source>
</evidence>
<dbReference type="InterPro" id="IPR041373">
    <property type="entry name" value="RT_RNaseH"/>
</dbReference>
<dbReference type="CDD" id="cd01647">
    <property type="entry name" value="RT_LTR"/>
    <property type="match status" value="1"/>
</dbReference>
<feature type="region of interest" description="Disordered" evidence="7">
    <location>
        <begin position="424"/>
        <end position="449"/>
    </location>
</feature>
<dbReference type="InterPro" id="IPR000477">
    <property type="entry name" value="RT_dom"/>
</dbReference>
<feature type="region of interest" description="Disordered" evidence="7">
    <location>
        <begin position="176"/>
        <end position="249"/>
    </location>
</feature>
<gene>
    <name evidence="9" type="ORF">FSB_LOCUS56020</name>
</gene>
<evidence type="ECO:0000256" key="4">
    <source>
        <dbReference type="ARBA" id="ARBA00022759"/>
    </source>
</evidence>
<feature type="compositionally biased region" description="Pro residues" evidence="7">
    <location>
        <begin position="13"/>
        <end position="26"/>
    </location>
</feature>
<dbReference type="EMBL" id="OIVN01006222">
    <property type="protein sequence ID" value="SPD28138.1"/>
    <property type="molecule type" value="Genomic_DNA"/>
</dbReference>
<feature type="domain" description="Integrase catalytic" evidence="8">
    <location>
        <begin position="1445"/>
        <end position="1624"/>
    </location>
</feature>
<evidence type="ECO:0000256" key="3">
    <source>
        <dbReference type="ARBA" id="ARBA00022722"/>
    </source>
</evidence>
<keyword evidence="3" id="KW-0540">Nuclease</keyword>
<dbReference type="PANTHER" id="PTHR48475">
    <property type="entry name" value="RIBONUCLEASE H"/>
    <property type="match status" value="1"/>
</dbReference>
<reference evidence="9" key="1">
    <citation type="submission" date="2018-02" db="EMBL/GenBank/DDBJ databases">
        <authorList>
            <person name="Cohen D.B."/>
            <person name="Kent A.D."/>
        </authorList>
    </citation>
    <scope>NUCLEOTIDE SEQUENCE</scope>
</reference>
<dbReference type="CDD" id="cd09279">
    <property type="entry name" value="RNase_HI_like"/>
    <property type="match status" value="1"/>
</dbReference>
<keyword evidence="1" id="KW-0808">Transferase</keyword>